<feature type="compositionally biased region" description="Basic and acidic residues" evidence="5">
    <location>
        <begin position="7"/>
        <end position="25"/>
    </location>
</feature>
<organism evidence="7 8">
    <name type="scientific">Intrasporangium oryzae NRRL B-24470</name>
    <dbReference type="NCBI Taxonomy" id="1386089"/>
    <lineage>
        <taxon>Bacteria</taxon>
        <taxon>Bacillati</taxon>
        <taxon>Actinomycetota</taxon>
        <taxon>Actinomycetes</taxon>
        <taxon>Micrococcales</taxon>
        <taxon>Intrasporangiaceae</taxon>
        <taxon>Intrasporangium</taxon>
    </lineage>
</organism>
<reference evidence="7 8" key="1">
    <citation type="submission" date="2013-08" db="EMBL/GenBank/DDBJ databases">
        <title>Intrasporangium oryzae NRRL B-24470.</title>
        <authorList>
            <person name="Liu H."/>
            <person name="Wang G."/>
        </authorList>
    </citation>
    <scope>NUCLEOTIDE SEQUENCE [LARGE SCALE GENOMIC DNA]</scope>
    <source>
        <strain evidence="7 8">NRRL B-24470</strain>
    </source>
</reference>
<gene>
    <name evidence="7" type="ORF">N865_20920</name>
</gene>
<evidence type="ECO:0000259" key="6">
    <source>
        <dbReference type="Pfam" id="PF01258"/>
    </source>
</evidence>
<evidence type="ECO:0000313" key="7">
    <source>
        <dbReference type="EMBL" id="EWS99744.1"/>
    </source>
</evidence>
<dbReference type="PROSITE" id="PS51128">
    <property type="entry name" value="ZF_DKSA_2"/>
    <property type="match status" value="1"/>
</dbReference>
<feature type="domain" description="Zinc finger DksA/TraR C4-type" evidence="6">
    <location>
        <begin position="78"/>
        <end position="105"/>
    </location>
</feature>
<keyword evidence="8" id="KW-1185">Reference proteome</keyword>
<dbReference type="PANTHER" id="PTHR33823">
    <property type="entry name" value="RNA POLYMERASE-BINDING TRANSCRIPTION FACTOR DKSA-RELATED"/>
    <property type="match status" value="1"/>
</dbReference>
<proteinExistence type="predicted"/>
<keyword evidence="1" id="KW-0479">Metal-binding</keyword>
<evidence type="ECO:0000256" key="3">
    <source>
        <dbReference type="ARBA" id="ARBA00022833"/>
    </source>
</evidence>
<dbReference type="AlphaFoldDB" id="W9G1C3"/>
<accession>W9G1C3</accession>
<feature type="zinc finger region" description="dksA C4-type" evidence="4">
    <location>
        <begin position="83"/>
        <end position="107"/>
    </location>
</feature>
<dbReference type="Gene3D" id="1.20.120.910">
    <property type="entry name" value="DksA, coiled-coil domain"/>
    <property type="match status" value="1"/>
</dbReference>
<dbReference type="SUPFAM" id="SSF57716">
    <property type="entry name" value="Glucocorticoid receptor-like (DNA-binding domain)"/>
    <property type="match status" value="1"/>
</dbReference>
<sequence length="113" mass="11973">MHAARLAAERHTTDERLVGLRRAFEEASDASEDSNADDEHDPEGATIAYERSQIAALIDQAQAHLAAIDAAEERLEAGTYGLCSVCGEPIPEGRLEARPTATTCVLHASASAS</sequence>
<evidence type="ECO:0000256" key="5">
    <source>
        <dbReference type="SAM" id="MobiDB-lite"/>
    </source>
</evidence>
<dbReference type="EMBL" id="AWSA01000074">
    <property type="protein sequence ID" value="EWS99744.1"/>
    <property type="molecule type" value="Genomic_DNA"/>
</dbReference>
<dbReference type="GO" id="GO:0008270">
    <property type="term" value="F:zinc ion binding"/>
    <property type="evidence" value="ECO:0007669"/>
    <property type="project" value="UniProtKB-KW"/>
</dbReference>
<evidence type="ECO:0000256" key="4">
    <source>
        <dbReference type="PROSITE-ProRule" id="PRU00510"/>
    </source>
</evidence>
<dbReference type="InterPro" id="IPR000962">
    <property type="entry name" value="Znf_DskA_TraR"/>
</dbReference>
<dbReference type="PANTHER" id="PTHR33823:SF4">
    <property type="entry name" value="GENERAL STRESS PROTEIN 16O"/>
    <property type="match status" value="1"/>
</dbReference>
<feature type="compositionally biased region" description="Acidic residues" evidence="5">
    <location>
        <begin position="26"/>
        <end position="41"/>
    </location>
</feature>
<dbReference type="eggNOG" id="COG1734">
    <property type="taxonomic scope" value="Bacteria"/>
</dbReference>
<name>W9G1C3_9MICO</name>
<dbReference type="InterPro" id="IPR037187">
    <property type="entry name" value="DnaK_N"/>
</dbReference>
<feature type="region of interest" description="Disordered" evidence="5">
    <location>
        <begin position="1"/>
        <end position="46"/>
    </location>
</feature>
<dbReference type="OrthoDB" id="1121111at2"/>
<comment type="caution">
    <text evidence="7">The sequence shown here is derived from an EMBL/GenBank/DDBJ whole genome shotgun (WGS) entry which is preliminary data.</text>
</comment>
<keyword evidence="3" id="KW-0862">Zinc</keyword>
<dbReference type="Pfam" id="PF01258">
    <property type="entry name" value="zf-dskA_traR"/>
    <property type="match status" value="1"/>
</dbReference>
<dbReference type="STRING" id="1386089.N865_20920"/>
<dbReference type="SUPFAM" id="SSF109635">
    <property type="entry name" value="DnaK suppressor protein DksA, alpha-hairpin domain"/>
    <property type="match status" value="1"/>
</dbReference>
<evidence type="ECO:0000313" key="8">
    <source>
        <dbReference type="Proteomes" id="UP000019489"/>
    </source>
</evidence>
<evidence type="ECO:0000256" key="1">
    <source>
        <dbReference type="ARBA" id="ARBA00022723"/>
    </source>
</evidence>
<keyword evidence="2" id="KW-0863">Zinc-finger</keyword>
<evidence type="ECO:0000256" key="2">
    <source>
        <dbReference type="ARBA" id="ARBA00022771"/>
    </source>
</evidence>
<dbReference type="Proteomes" id="UP000019489">
    <property type="component" value="Unassembled WGS sequence"/>
</dbReference>
<protein>
    <recommendedName>
        <fullName evidence="6">Zinc finger DksA/TraR C4-type domain-containing protein</fullName>
    </recommendedName>
</protein>